<accession>A0A1H9SS92</accession>
<reference evidence="3" key="1">
    <citation type="submission" date="2016-10" db="EMBL/GenBank/DDBJ databases">
        <authorList>
            <person name="Varghese N."/>
            <person name="Submissions S."/>
        </authorList>
    </citation>
    <scope>NUCLEOTIDE SEQUENCE [LARGE SCALE GENOMIC DNA]</scope>
    <source>
        <strain evidence="3">DSM 25055</strain>
    </source>
</reference>
<sequence length="100" mass="10728">MIPPAVQLLGIPFALIAGTGAGVFALLSFGIFRDSPFGLAVALLSLVMVVLTIYHTMLLVVGPDTLILHVLRSASNTIVAIFLGLLILRHRQIQRRRSPG</sequence>
<keyword evidence="1" id="KW-0812">Transmembrane</keyword>
<keyword evidence="3" id="KW-1185">Reference proteome</keyword>
<evidence type="ECO:0000313" key="3">
    <source>
        <dbReference type="Proteomes" id="UP000199114"/>
    </source>
</evidence>
<dbReference type="RefSeq" id="WP_245742201.1">
    <property type="nucleotide sequence ID" value="NZ_FOFD01000009.1"/>
</dbReference>
<dbReference type="EMBL" id="FOFD01000009">
    <property type="protein sequence ID" value="SER87781.1"/>
    <property type="molecule type" value="Genomic_DNA"/>
</dbReference>
<dbReference type="Proteomes" id="UP000199114">
    <property type="component" value="Unassembled WGS sequence"/>
</dbReference>
<evidence type="ECO:0000256" key="1">
    <source>
        <dbReference type="SAM" id="Phobius"/>
    </source>
</evidence>
<keyword evidence="1" id="KW-1133">Transmembrane helix</keyword>
<dbReference type="AlphaFoldDB" id="A0A1H9SS92"/>
<gene>
    <name evidence="2" type="ORF">SAMN04489841_4794</name>
</gene>
<protein>
    <submittedName>
        <fullName evidence="2">Uncharacterized protein</fullName>
    </submittedName>
</protein>
<proteinExistence type="predicted"/>
<feature type="transmembrane region" description="Helical" evidence="1">
    <location>
        <begin position="66"/>
        <end position="88"/>
    </location>
</feature>
<feature type="transmembrane region" description="Helical" evidence="1">
    <location>
        <begin position="6"/>
        <end position="32"/>
    </location>
</feature>
<keyword evidence="1" id="KW-0472">Membrane</keyword>
<dbReference type="STRING" id="1186196.SAMN04489841_4794"/>
<organism evidence="2 3">
    <name type="scientific">Natrinema salaciae</name>
    <dbReference type="NCBI Taxonomy" id="1186196"/>
    <lineage>
        <taxon>Archaea</taxon>
        <taxon>Methanobacteriati</taxon>
        <taxon>Methanobacteriota</taxon>
        <taxon>Stenosarchaea group</taxon>
        <taxon>Halobacteria</taxon>
        <taxon>Halobacteriales</taxon>
        <taxon>Natrialbaceae</taxon>
        <taxon>Natrinema</taxon>
    </lineage>
</organism>
<name>A0A1H9SS92_9EURY</name>
<evidence type="ECO:0000313" key="2">
    <source>
        <dbReference type="EMBL" id="SER87781.1"/>
    </source>
</evidence>
<feature type="transmembrane region" description="Helical" evidence="1">
    <location>
        <begin position="39"/>
        <end position="60"/>
    </location>
</feature>